<feature type="coiled-coil region" evidence="1">
    <location>
        <begin position="166"/>
        <end position="200"/>
    </location>
</feature>
<reference evidence="3" key="1">
    <citation type="submission" date="2022-12" db="EMBL/GenBank/DDBJ databases">
        <authorList>
            <person name="Petersen C."/>
        </authorList>
    </citation>
    <scope>NUCLEOTIDE SEQUENCE</scope>
    <source>
        <strain evidence="3">IBT 29677</strain>
    </source>
</reference>
<comment type="caution">
    <text evidence="3">The sequence shown here is derived from an EMBL/GenBank/DDBJ whole genome shotgun (WGS) entry which is preliminary data.</text>
</comment>
<sequence length="212" mass="23556">MPPTDASSLKSGESDTPPLANTGSLEGFIKYLSILASSPDSQFAATVLGEITKQREQIQSQDEELKENKITINGMFKANQDEKSKQQDSASQIESLRATVYKKEIEIAGYSTKLGSLQQEIVNLKATCSQEAAKVSQHHHFAKEFEGKDKTIDQMKTAGSKLKLTLSAEQQKSKELEAANASMRTELQEIRDRIQKMEDFTVQCSDIDDDYV</sequence>
<protein>
    <submittedName>
        <fullName evidence="3">Uncharacterized protein</fullName>
    </submittedName>
</protein>
<evidence type="ECO:0000313" key="4">
    <source>
        <dbReference type="Proteomes" id="UP001147747"/>
    </source>
</evidence>
<dbReference type="Proteomes" id="UP001147747">
    <property type="component" value="Unassembled WGS sequence"/>
</dbReference>
<dbReference type="GeneID" id="81368245"/>
<proteinExistence type="predicted"/>
<dbReference type="AlphaFoldDB" id="A0A9W9W0P2"/>
<keyword evidence="4" id="KW-1185">Reference proteome</keyword>
<evidence type="ECO:0000256" key="1">
    <source>
        <dbReference type="SAM" id="Coils"/>
    </source>
</evidence>
<keyword evidence="1" id="KW-0175">Coiled coil</keyword>
<dbReference type="OrthoDB" id="5421041at2759"/>
<evidence type="ECO:0000313" key="3">
    <source>
        <dbReference type="EMBL" id="KAJ5396515.1"/>
    </source>
</evidence>
<gene>
    <name evidence="3" type="ORF">N7509_004628</name>
</gene>
<evidence type="ECO:0000256" key="2">
    <source>
        <dbReference type="SAM" id="MobiDB-lite"/>
    </source>
</evidence>
<accession>A0A9W9W0P2</accession>
<organism evidence="3 4">
    <name type="scientific">Penicillium cosmopolitanum</name>
    <dbReference type="NCBI Taxonomy" id="1131564"/>
    <lineage>
        <taxon>Eukaryota</taxon>
        <taxon>Fungi</taxon>
        <taxon>Dikarya</taxon>
        <taxon>Ascomycota</taxon>
        <taxon>Pezizomycotina</taxon>
        <taxon>Eurotiomycetes</taxon>
        <taxon>Eurotiomycetidae</taxon>
        <taxon>Eurotiales</taxon>
        <taxon>Aspergillaceae</taxon>
        <taxon>Penicillium</taxon>
    </lineage>
</organism>
<reference evidence="3" key="2">
    <citation type="journal article" date="2023" name="IMA Fungus">
        <title>Comparative genomic study of the Penicillium genus elucidates a diverse pangenome and 15 lateral gene transfer events.</title>
        <authorList>
            <person name="Petersen C."/>
            <person name="Sorensen T."/>
            <person name="Nielsen M.R."/>
            <person name="Sondergaard T.E."/>
            <person name="Sorensen J.L."/>
            <person name="Fitzpatrick D.A."/>
            <person name="Frisvad J.C."/>
            <person name="Nielsen K.L."/>
        </authorList>
    </citation>
    <scope>NUCLEOTIDE SEQUENCE</scope>
    <source>
        <strain evidence="3">IBT 29677</strain>
    </source>
</reference>
<feature type="compositionally biased region" description="Polar residues" evidence="2">
    <location>
        <begin position="1"/>
        <end position="11"/>
    </location>
</feature>
<feature type="region of interest" description="Disordered" evidence="2">
    <location>
        <begin position="1"/>
        <end position="21"/>
    </location>
</feature>
<dbReference type="RefSeq" id="XP_056488567.1">
    <property type="nucleotide sequence ID" value="XM_056629265.1"/>
</dbReference>
<dbReference type="EMBL" id="JAPZBU010000006">
    <property type="protein sequence ID" value="KAJ5396515.1"/>
    <property type="molecule type" value="Genomic_DNA"/>
</dbReference>
<name>A0A9W9W0P2_9EURO</name>